<keyword evidence="2" id="KW-1185">Reference proteome</keyword>
<dbReference type="Proteomes" id="UP000199470">
    <property type="component" value="Unassembled WGS sequence"/>
</dbReference>
<sequence>MSFRISKTPTCYHCDAEGTGREHVPPKCLFPKGGDWSGLMTVPSCVAHNNAHSKADDYLKFLLGAIALNIPGAITSSAARSVVRLAQMGSGNLHKYGFHRNGDVLVIDNVFSLDFELLSACLEKMARAIYFYHLSGRRKLLGDLQVWPLFIPIDPRIAPELASAVATVQASTAQDFEQHAKLGLHQDIFAYQVFEGPGSVAINMEFYRGHRVSVMGVAEQAVTRIGAGNAR</sequence>
<reference evidence="1 2" key="1">
    <citation type="submission" date="2016-10" db="EMBL/GenBank/DDBJ databases">
        <authorList>
            <person name="de Groot N.N."/>
        </authorList>
    </citation>
    <scope>NUCLEOTIDE SEQUENCE [LARGE SCALE GENOMIC DNA]</scope>
    <source>
        <strain evidence="1 2">ATCC 43154</strain>
    </source>
</reference>
<evidence type="ECO:0008006" key="3">
    <source>
        <dbReference type="Google" id="ProtNLM"/>
    </source>
</evidence>
<protein>
    <recommendedName>
        <fullName evidence="3">HNH endonuclease</fullName>
    </recommendedName>
</protein>
<organism evidence="1 2">
    <name type="scientific">Rugamonas rubra</name>
    <dbReference type="NCBI Taxonomy" id="758825"/>
    <lineage>
        <taxon>Bacteria</taxon>
        <taxon>Pseudomonadati</taxon>
        <taxon>Pseudomonadota</taxon>
        <taxon>Betaproteobacteria</taxon>
        <taxon>Burkholderiales</taxon>
        <taxon>Oxalobacteraceae</taxon>
        <taxon>Telluria group</taxon>
        <taxon>Rugamonas</taxon>
    </lineage>
</organism>
<accession>A0A1I4I7F5</accession>
<proteinExistence type="predicted"/>
<name>A0A1I4I7F5_9BURK</name>
<dbReference type="EMBL" id="FOTW01000004">
    <property type="protein sequence ID" value="SFL49701.1"/>
    <property type="molecule type" value="Genomic_DNA"/>
</dbReference>
<dbReference type="OrthoDB" id="2081179at2"/>
<dbReference type="AlphaFoldDB" id="A0A1I4I7F5"/>
<evidence type="ECO:0000313" key="2">
    <source>
        <dbReference type="Proteomes" id="UP000199470"/>
    </source>
</evidence>
<dbReference type="RefSeq" id="WP_139236246.1">
    <property type="nucleotide sequence ID" value="NZ_FOTW01000004.1"/>
</dbReference>
<evidence type="ECO:0000313" key="1">
    <source>
        <dbReference type="EMBL" id="SFL49701.1"/>
    </source>
</evidence>
<gene>
    <name evidence="1" type="ORF">SAMN02982985_00493</name>
</gene>